<proteinExistence type="predicted"/>
<name>A0ABP0QPP2_9DINO</name>
<gene>
    <name evidence="2" type="ORF">SCF082_LOCUS41982</name>
</gene>
<comment type="caution">
    <text evidence="2">The sequence shown here is derived from an EMBL/GenBank/DDBJ whole genome shotgun (WGS) entry which is preliminary data.</text>
</comment>
<evidence type="ECO:0000256" key="1">
    <source>
        <dbReference type="SAM" id="MobiDB-lite"/>
    </source>
</evidence>
<feature type="region of interest" description="Disordered" evidence="1">
    <location>
        <begin position="1"/>
        <end position="71"/>
    </location>
</feature>
<feature type="compositionally biased region" description="Basic and acidic residues" evidence="1">
    <location>
        <begin position="11"/>
        <end position="24"/>
    </location>
</feature>
<feature type="non-terminal residue" evidence="2">
    <location>
        <position position="1"/>
    </location>
</feature>
<protein>
    <submittedName>
        <fullName evidence="2">Uncharacterized protein</fullName>
    </submittedName>
</protein>
<evidence type="ECO:0000313" key="2">
    <source>
        <dbReference type="EMBL" id="CAK9088912.1"/>
    </source>
</evidence>
<feature type="non-terminal residue" evidence="2">
    <location>
        <position position="421"/>
    </location>
</feature>
<dbReference type="Proteomes" id="UP001642464">
    <property type="component" value="Unassembled WGS sequence"/>
</dbReference>
<accession>A0ABP0QPP2</accession>
<keyword evidence="3" id="KW-1185">Reference proteome</keyword>
<feature type="compositionally biased region" description="Basic and acidic residues" evidence="1">
    <location>
        <begin position="62"/>
        <end position="71"/>
    </location>
</feature>
<organism evidence="2 3">
    <name type="scientific">Durusdinium trenchii</name>
    <dbReference type="NCBI Taxonomy" id="1381693"/>
    <lineage>
        <taxon>Eukaryota</taxon>
        <taxon>Sar</taxon>
        <taxon>Alveolata</taxon>
        <taxon>Dinophyceae</taxon>
        <taxon>Suessiales</taxon>
        <taxon>Symbiodiniaceae</taxon>
        <taxon>Durusdinium</taxon>
    </lineage>
</organism>
<dbReference type="EMBL" id="CAXAMM010039790">
    <property type="protein sequence ID" value="CAK9088912.1"/>
    <property type="molecule type" value="Genomic_DNA"/>
</dbReference>
<evidence type="ECO:0000313" key="3">
    <source>
        <dbReference type="Proteomes" id="UP001642464"/>
    </source>
</evidence>
<sequence length="421" mass="46949">AALSGFDLDLGSEKDKDNSDKEQPGRQQRRRAERSRSPVVTHTLQKNRAVRWKTPNNQADGDGVHAEPNDLPEDRVKDVQEIASALFTGPSLEGQLFRVSRLMNVNRKMIKRHVNRLAAAALEAQTHYSAIFLSKLAKLSGIRQYDETPMWMKATALEQEFNRQSVAQHHGKASSFEVGAATVKLFVVQQRWAAVVGVEGNKGAPSLCFEAQVATPLQILENNSGKVIAEAVRQSVDMGYDNVVKDTFPRVLDIVTTDDYSANHVAERLLTQHYETQFSSCHIGKLHVSCDVHKVHACSRAVVDPLPVFTSGLVKSSLALKSGQMRSFRAIFRKVIDQKLHVYHGDPPHIGGPDPRDHRNFMLETFFGTCSAADRLVVATLMNGDWTVQHELQHYCNGCCSSREVTVDLCQKYLLKALIKQ</sequence>
<reference evidence="2 3" key="1">
    <citation type="submission" date="2024-02" db="EMBL/GenBank/DDBJ databases">
        <authorList>
            <person name="Chen Y."/>
            <person name="Shah S."/>
            <person name="Dougan E. K."/>
            <person name="Thang M."/>
            <person name="Chan C."/>
        </authorList>
    </citation>
    <scope>NUCLEOTIDE SEQUENCE [LARGE SCALE GENOMIC DNA]</scope>
</reference>